<protein>
    <recommendedName>
        <fullName evidence="4">Transmembrane protein</fullName>
    </recommendedName>
</protein>
<comment type="caution">
    <text evidence="2">The sequence shown here is derived from an EMBL/GenBank/DDBJ whole genome shotgun (WGS) entry which is preliminary data.</text>
</comment>
<keyword evidence="1" id="KW-1133">Transmembrane helix</keyword>
<proteinExistence type="predicted"/>
<keyword evidence="1" id="KW-0472">Membrane</keyword>
<reference evidence="2" key="1">
    <citation type="submission" date="2021-01" db="EMBL/GenBank/DDBJ databases">
        <authorList>
            <consortium name="Genoscope - CEA"/>
            <person name="William W."/>
        </authorList>
    </citation>
    <scope>NUCLEOTIDE SEQUENCE</scope>
</reference>
<organism evidence="2 3">
    <name type="scientific">Paramecium pentaurelia</name>
    <dbReference type="NCBI Taxonomy" id="43138"/>
    <lineage>
        <taxon>Eukaryota</taxon>
        <taxon>Sar</taxon>
        <taxon>Alveolata</taxon>
        <taxon>Ciliophora</taxon>
        <taxon>Intramacronucleata</taxon>
        <taxon>Oligohymenophorea</taxon>
        <taxon>Peniculida</taxon>
        <taxon>Parameciidae</taxon>
        <taxon>Paramecium</taxon>
    </lineage>
</organism>
<keyword evidence="1" id="KW-0812">Transmembrane</keyword>
<sequence>MKITLLQKIIKKQSNSIMITIIPSQNNLISYNQTDYLKNSTQKNFWYKITMKFHIVNQSIKICNIITLIIINFYPYNQTDMQYPQNLHLILAEAFLIQLNLKLLQYFTKQPLDWLDISKIQIKIIQLDQTKEILRFYKLHFKSELTFIELIVPSLIVLLMMIINIQIFNNSFLIINKLENKLNNKSIITK</sequence>
<dbReference type="EMBL" id="CAJJDO010000020">
    <property type="protein sequence ID" value="CAD8150587.1"/>
    <property type="molecule type" value="Genomic_DNA"/>
</dbReference>
<evidence type="ECO:0008006" key="4">
    <source>
        <dbReference type="Google" id="ProtNLM"/>
    </source>
</evidence>
<name>A0A8S1TFN3_9CILI</name>
<feature type="transmembrane region" description="Helical" evidence="1">
    <location>
        <begin position="145"/>
        <end position="168"/>
    </location>
</feature>
<evidence type="ECO:0000256" key="1">
    <source>
        <dbReference type="SAM" id="Phobius"/>
    </source>
</evidence>
<keyword evidence="3" id="KW-1185">Reference proteome</keyword>
<accession>A0A8S1TFN3</accession>
<evidence type="ECO:0000313" key="3">
    <source>
        <dbReference type="Proteomes" id="UP000689195"/>
    </source>
</evidence>
<dbReference type="Proteomes" id="UP000689195">
    <property type="component" value="Unassembled WGS sequence"/>
</dbReference>
<feature type="transmembrane region" description="Helical" evidence="1">
    <location>
        <begin position="55"/>
        <end position="74"/>
    </location>
</feature>
<gene>
    <name evidence="2" type="ORF">PPENT_87.1.T0200358</name>
</gene>
<dbReference type="AlphaFoldDB" id="A0A8S1TFN3"/>
<evidence type="ECO:0000313" key="2">
    <source>
        <dbReference type="EMBL" id="CAD8150587.1"/>
    </source>
</evidence>